<keyword evidence="5" id="KW-1185">Reference proteome</keyword>
<sequence>MIEVRAAGPDDAAELVRLRGVLLTRTGGRAPAPGEWQRLAAQTLRERLAGPDTDATMAAYVVDAPDRPGALVACAVGTIESRLGGPENPSGRVGYLFNVATDPGHRRRGYARACVAELLSWYRRRDVRKIDLSATAEAEPLYRSLGFTRRSEPAMRLTSGRSDSGRSTAG</sequence>
<evidence type="ECO:0000256" key="2">
    <source>
        <dbReference type="ARBA" id="ARBA00023315"/>
    </source>
</evidence>
<organism evidence="4 5">
    <name type="scientific">Micromonospora zhanjiangensis</name>
    <dbReference type="NCBI Taxonomy" id="1522057"/>
    <lineage>
        <taxon>Bacteria</taxon>
        <taxon>Bacillati</taxon>
        <taxon>Actinomycetota</taxon>
        <taxon>Actinomycetes</taxon>
        <taxon>Micromonosporales</taxon>
        <taxon>Micromonosporaceae</taxon>
        <taxon>Micromonospora</taxon>
    </lineage>
</organism>
<reference evidence="5" key="1">
    <citation type="journal article" date="2019" name="Int. J. Syst. Evol. Microbiol.">
        <title>The Global Catalogue of Microorganisms (GCM) 10K type strain sequencing project: providing services to taxonomists for standard genome sequencing and annotation.</title>
        <authorList>
            <consortium name="The Broad Institute Genomics Platform"/>
            <consortium name="The Broad Institute Genome Sequencing Center for Infectious Disease"/>
            <person name="Wu L."/>
            <person name="Ma J."/>
        </authorList>
    </citation>
    <scope>NUCLEOTIDE SEQUENCE [LARGE SCALE GENOMIC DNA]</scope>
    <source>
        <strain evidence="5">2902at01</strain>
    </source>
</reference>
<evidence type="ECO:0000313" key="4">
    <source>
        <dbReference type="EMBL" id="MFC4110693.1"/>
    </source>
</evidence>
<dbReference type="PROSITE" id="PS51186">
    <property type="entry name" value="GNAT"/>
    <property type="match status" value="1"/>
</dbReference>
<proteinExistence type="predicted"/>
<dbReference type="Gene3D" id="3.40.630.30">
    <property type="match status" value="1"/>
</dbReference>
<dbReference type="Pfam" id="PF00583">
    <property type="entry name" value="Acetyltransf_1"/>
    <property type="match status" value="1"/>
</dbReference>
<dbReference type="EC" id="2.3.1.-" evidence="4"/>
<keyword evidence="2 4" id="KW-0012">Acyltransferase</keyword>
<dbReference type="InterPro" id="IPR016181">
    <property type="entry name" value="Acyl_CoA_acyltransferase"/>
</dbReference>
<dbReference type="Proteomes" id="UP001595868">
    <property type="component" value="Unassembled WGS sequence"/>
</dbReference>
<dbReference type="PANTHER" id="PTHR43877">
    <property type="entry name" value="AMINOALKYLPHOSPHONATE N-ACETYLTRANSFERASE-RELATED-RELATED"/>
    <property type="match status" value="1"/>
</dbReference>
<dbReference type="EMBL" id="JBHSBN010000053">
    <property type="protein sequence ID" value="MFC4110693.1"/>
    <property type="molecule type" value="Genomic_DNA"/>
</dbReference>
<dbReference type="InterPro" id="IPR000182">
    <property type="entry name" value="GNAT_dom"/>
</dbReference>
<keyword evidence="1 4" id="KW-0808">Transferase</keyword>
<evidence type="ECO:0000259" key="3">
    <source>
        <dbReference type="PROSITE" id="PS51186"/>
    </source>
</evidence>
<evidence type="ECO:0000313" key="5">
    <source>
        <dbReference type="Proteomes" id="UP001595868"/>
    </source>
</evidence>
<name>A0ABV8KX48_9ACTN</name>
<comment type="caution">
    <text evidence="4">The sequence shown here is derived from an EMBL/GenBank/DDBJ whole genome shotgun (WGS) entry which is preliminary data.</text>
</comment>
<dbReference type="RefSeq" id="WP_377553338.1">
    <property type="nucleotide sequence ID" value="NZ_JBHSBN010000053.1"/>
</dbReference>
<dbReference type="SUPFAM" id="SSF55729">
    <property type="entry name" value="Acyl-CoA N-acyltransferases (Nat)"/>
    <property type="match status" value="1"/>
</dbReference>
<dbReference type="InterPro" id="IPR050832">
    <property type="entry name" value="Bact_Acetyltransf"/>
</dbReference>
<gene>
    <name evidence="4" type="ORF">ACFOX0_32880</name>
</gene>
<feature type="domain" description="N-acetyltransferase" evidence="3">
    <location>
        <begin position="2"/>
        <end position="170"/>
    </location>
</feature>
<dbReference type="GO" id="GO:0016746">
    <property type="term" value="F:acyltransferase activity"/>
    <property type="evidence" value="ECO:0007669"/>
    <property type="project" value="UniProtKB-KW"/>
</dbReference>
<dbReference type="CDD" id="cd04301">
    <property type="entry name" value="NAT_SF"/>
    <property type="match status" value="1"/>
</dbReference>
<protein>
    <submittedName>
        <fullName evidence="4">GNAT family N-acetyltransferase</fullName>
        <ecNumber evidence="4">2.3.1.-</ecNumber>
    </submittedName>
</protein>
<evidence type="ECO:0000256" key="1">
    <source>
        <dbReference type="ARBA" id="ARBA00022679"/>
    </source>
</evidence>
<accession>A0ABV8KX48</accession>